<evidence type="ECO:0000313" key="3">
    <source>
        <dbReference type="Proteomes" id="UP001501734"/>
    </source>
</evidence>
<dbReference type="Gene3D" id="3.90.20.10">
    <property type="match status" value="1"/>
</dbReference>
<dbReference type="EMBL" id="BAABDL010000051">
    <property type="protein sequence ID" value="GAA4065617.1"/>
    <property type="molecule type" value="Genomic_DNA"/>
</dbReference>
<keyword evidence="1" id="KW-0175">Coiled coil</keyword>
<proteinExistence type="predicted"/>
<evidence type="ECO:0000313" key="2">
    <source>
        <dbReference type="EMBL" id="GAA4065617.1"/>
    </source>
</evidence>
<evidence type="ECO:0000256" key="1">
    <source>
        <dbReference type="SAM" id="Coils"/>
    </source>
</evidence>
<name>A0ABP7VEI3_9BACI</name>
<sequence length="121" mass="14295">MEESTVLNQILDTLNIFEQKVEQQFKTIDNRFNQINQRLDAIESRLDAVELRLDEMDKRFDAMDEKIDQGFANINTRLGRQEIKNDSMRVELIETQETTNFLLKKVTQHEKRFLELATSSS</sequence>
<dbReference type="SUPFAM" id="SSF57997">
    <property type="entry name" value="Tropomyosin"/>
    <property type="match status" value="1"/>
</dbReference>
<dbReference type="Proteomes" id="UP001501734">
    <property type="component" value="Unassembled WGS sequence"/>
</dbReference>
<accession>A0ABP7VEI3</accession>
<keyword evidence="3" id="KW-1185">Reference proteome</keyword>
<comment type="caution">
    <text evidence="2">The sequence shown here is derived from an EMBL/GenBank/DDBJ whole genome shotgun (WGS) entry which is preliminary data.</text>
</comment>
<evidence type="ECO:0008006" key="4">
    <source>
        <dbReference type="Google" id="ProtNLM"/>
    </source>
</evidence>
<organism evidence="2 3">
    <name type="scientific">Amphibacillus indicireducens</name>
    <dbReference type="NCBI Taxonomy" id="1076330"/>
    <lineage>
        <taxon>Bacteria</taxon>
        <taxon>Bacillati</taxon>
        <taxon>Bacillota</taxon>
        <taxon>Bacilli</taxon>
        <taxon>Bacillales</taxon>
        <taxon>Bacillaceae</taxon>
        <taxon>Amphibacillus</taxon>
    </lineage>
</organism>
<dbReference type="Gene3D" id="1.20.5.110">
    <property type="match status" value="1"/>
</dbReference>
<dbReference type="RefSeq" id="WP_344911003.1">
    <property type="nucleotide sequence ID" value="NZ_BAABDL010000051.1"/>
</dbReference>
<gene>
    <name evidence="2" type="ORF">GCM10022410_10080</name>
</gene>
<feature type="coiled-coil region" evidence="1">
    <location>
        <begin position="32"/>
        <end position="66"/>
    </location>
</feature>
<reference evidence="3" key="1">
    <citation type="journal article" date="2019" name="Int. J. Syst. Evol. Microbiol.">
        <title>The Global Catalogue of Microorganisms (GCM) 10K type strain sequencing project: providing services to taxonomists for standard genome sequencing and annotation.</title>
        <authorList>
            <consortium name="The Broad Institute Genomics Platform"/>
            <consortium name="The Broad Institute Genome Sequencing Center for Infectious Disease"/>
            <person name="Wu L."/>
            <person name="Ma J."/>
        </authorList>
    </citation>
    <scope>NUCLEOTIDE SEQUENCE [LARGE SCALE GENOMIC DNA]</scope>
    <source>
        <strain evidence="3">JCM 17250</strain>
    </source>
</reference>
<protein>
    <recommendedName>
        <fullName evidence="4">t-SNARE coiled-coil homology domain-containing protein</fullName>
    </recommendedName>
</protein>